<evidence type="ECO:0000313" key="2">
    <source>
        <dbReference type="EMBL" id="OQP61942.1"/>
    </source>
</evidence>
<dbReference type="Pfam" id="PF20256">
    <property type="entry name" value="MoCoBD_2"/>
    <property type="match status" value="1"/>
</dbReference>
<feature type="domain" description="Aldehyde oxidase/xanthine dehydrogenase second molybdopterin binding" evidence="1">
    <location>
        <begin position="30"/>
        <end position="110"/>
    </location>
</feature>
<dbReference type="EMBL" id="LVYD01000054">
    <property type="protein sequence ID" value="OQP61942.1"/>
    <property type="molecule type" value="Genomic_DNA"/>
</dbReference>
<dbReference type="InterPro" id="IPR046867">
    <property type="entry name" value="AldOxase/xan_DH_MoCoBD2"/>
</dbReference>
<dbReference type="PANTHER" id="PTHR47495">
    <property type="entry name" value="ALDEHYDE DEHYDROGENASE"/>
    <property type="match status" value="1"/>
</dbReference>
<dbReference type="GO" id="GO:0016491">
    <property type="term" value="F:oxidoreductase activity"/>
    <property type="evidence" value="ECO:0007669"/>
    <property type="project" value="InterPro"/>
</dbReference>
<dbReference type="Gene3D" id="3.30.365.10">
    <property type="entry name" value="Aldehyde oxidase/xanthine dehydrogenase, molybdopterin binding domain"/>
    <property type="match status" value="1"/>
</dbReference>
<dbReference type="InterPro" id="IPR037165">
    <property type="entry name" value="AldOxase/xan_DH_Mopterin-bd_sf"/>
</dbReference>
<evidence type="ECO:0000259" key="1">
    <source>
        <dbReference type="Pfam" id="PF20256"/>
    </source>
</evidence>
<dbReference type="PANTHER" id="PTHR47495:SF2">
    <property type="entry name" value="ALDEHYDE DEHYDROGENASE"/>
    <property type="match status" value="1"/>
</dbReference>
<comment type="caution">
    <text evidence="2">The sequence shown here is derived from an EMBL/GenBank/DDBJ whole genome shotgun (WGS) entry which is preliminary data.</text>
</comment>
<dbReference type="RefSeq" id="WP_081150010.1">
    <property type="nucleotide sequence ID" value="NZ_LVYD01000054.1"/>
</dbReference>
<gene>
    <name evidence="2" type="ORF">A3860_30065</name>
</gene>
<dbReference type="STRING" id="1703345.A3860_30065"/>
<dbReference type="AlphaFoldDB" id="A0A1V9FUC8"/>
<dbReference type="Proteomes" id="UP000192796">
    <property type="component" value="Unassembled WGS sequence"/>
</dbReference>
<protein>
    <recommendedName>
        <fullName evidence="1">Aldehyde oxidase/xanthine dehydrogenase second molybdopterin binding domain-containing protein</fullName>
    </recommendedName>
</protein>
<evidence type="ECO:0000313" key="3">
    <source>
        <dbReference type="Proteomes" id="UP000192796"/>
    </source>
</evidence>
<dbReference type="InterPro" id="IPR052516">
    <property type="entry name" value="N-heterocyclic_Hydroxylase"/>
</dbReference>
<dbReference type="OrthoDB" id="9767994at2"/>
<name>A0A1V9FUC8_9BACT</name>
<sequence length="157" mass="16972">MYGKFTEKAGWNKPLPPGRFKGVAVHEAMGSYVAQIAEISVENKHIRVHRVVCAIDCGVAVNPDGVIAQMEGGIIFGLSAALYGEITLEKGRVHQSNFHNYRLVRMNECPHIEVYIVPGTEKMGGAGEPGVPPIAPALANAIFSATGQRLRNLPLRL</sequence>
<reference evidence="2 3" key="1">
    <citation type="submission" date="2016-03" db="EMBL/GenBank/DDBJ databases">
        <title>Niastella vici sp. nov., isolated from farmland soil.</title>
        <authorList>
            <person name="Chen L."/>
            <person name="Wang D."/>
            <person name="Yang S."/>
            <person name="Wang G."/>
        </authorList>
    </citation>
    <scope>NUCLEOTIDE SEQUENCE [LARGE SCALE GENOMIC DNA]</scope>
    <source>
        <strain evidence="2 3">DJ57</strain>
    </source>
</reference>
<dbReference type="SUPFAM" id="SSF56003">
    <property type="entry name" value="Molybdenum cofactor-binding domain"/>
    <property type="match status" value="1"/>
</dbReference>
<organism evidence="2 3">
    <name type="scientific">Niastella vici</name>
    <dbReference type="NCBI Taxonomy" id="1703345"/>
    <lineage>
        <taxon>Bacteria</taxon>
        <taxon>Pseudomonadati</taxon>
        <taxon>Bacteroidota</taxon>
        <taxon>Chitinophagia</taxon>
        <taxon>Chitinophagales</taxon>
        <taxon>Chitinophagaceae</taxon>
        <taxon>Niastella</taxon>
    </lineage>
</organism>
<keyword evidence="3" id="KW-1185">Reference proteome</keyword>
<proteinExistence type="predicted"/>
<accession>A0A1V9FUC8</accession>